<sequence>MTTLTDLADINYAAVTAAAAARLPLAGLWHSPLMFGRPWERHAGLSAEQMRRRPLPALFALAFVTALAGAFVLALLLGRDAGLATGALAGLLTGLGVAAGALLSSMAFEARPPRLIAIDAGFHTTVFTVTGAVLGAW</sequence>
<dbReference type="Proteomes" id="UP000614047">
    <property type="component" value="Unassembled WGS sequence"/>
</dbReference>
<reference evidence="2" key="1">
    <citation type="submission" date="2020-11" db="EMBL/GenBank/DDBJ databases">
        <title>Sequencing the genomes of 1000 actinobacteria strains.</title>
        <authorList>
            <person name="Klenk H.-P."/>
        </authorList>
    </citation>
    <scope>NUCLEOTIDE SEQUENCE</scope>
    <source>
        <strain evidence="2">DSM 43175</strain>
    </source>
</reference>
<dbReference type="RefSeq" id="WP_197015675.1">
    <property type="nucleotide sequence ID" value="NZ_BAABES010000003.1"/>
</dbReference>
<gene>
    <name evidence="2" type="ORF">IW256_007750</name>
</gene>
<feature type="transmembrane region" description="Helical" evidence="1">
    <location>
        <begin position="55"/>
        <end position="77"/>
    </location>
</feature>
<accession>A0A931DPV6</accession>
<evidence type="ECO:0000313" key="3">
    <source>
        <dbReference type="Proteomes" id="UP000614047"/>
    </source>
</evidence>
<name>A0A931DPV6_9ACTN</name>
<keyword evidence="1" id="KW-0812">Transmembrane</keyword>
<keyword evidence="1" id="KW-0472">Membrane</keyword>
<keyword evidence="3" id="KW-1185">Reference proteome</keyword>
<keyword evidence="1" id="KW-1133">Transmembrane helix</keyword>
<evidence type="ECO:0000256" key="1">
    <source>
        <dbReference type="SAM" id="Phobius"/>
    </source>
</evidence>
<evidence type="ECO:0008006" key="4">
    <source>
        <dbReference type="Google" id="ProtNLM"/>
    </source>
</evidence>
<feature type="transmembrane region" description="Helical" evidence="1">
    <location>
        <begin position="83"/>
        <end position="103"/>
    </location>
</feature>
<dbReference type="AlphaFoldDB" id="A0A931DPV6"/>
<proteinExistence type="predicted"/>
<comment type="caution">
    <text evidence="2">The sequence shown here is derived from an EMBL/GenBank/DDBJ whole genome shotgun (WGS) entry which is preliminary data.</text>
</comment>
<dbReference type="Pfam" id="PF08570">
    <property type="entry name" value="DUF1761"/>
    <property type="match status" value="1"/>
</dbReference>
<dbReference type="EMBL" id="JADOUA010000001">
    <property type="protein sequence ID" value="MBG6093637.1"/>
    <property type="molecule type" value="Genomic_DNA"/>
</dbReference>
<evidence type="ECO:0000313" key="2">
    <source>
        <dbReference type="EMBL" id="MBG6093637.1"/>
    </source>
</evidence>
<organism evidence="2 3">
    <name type="scientific">Actinomadura viridis</name>
    <dbReference type="NCBI Taxonomy" id="58110"/>
    <lineage>
        <taxon>Bacteria</taxon>
        <taxon>Bacillati</taxon>
        <taxon>Actinomycetota</taxon>
        <taxon>Actinomycetes</taxon>
        <taxon>Streptosporangiales</taxon>
        <taxon>Thermomonosporaceae</taxon>
        <taxon>Actinomadura</taxon>
    </lineage>
</organism>
<feature type="transmembrane region" description="Helical" evidence="1">
    <location>
        <begin position="115"/>
        <end position="136"/>
    </location>
</feature>
<protein>
    <recommendedName>
        <fullName evidence="4">DUF1761 domain-containing protein</fullName>
    </recommendedName>
</protein>
<dbReference type="InterPro" id="IPR013879">
    <property type="entry name" value="DUF1761"/>
</dbReference>